<proteinExistence type="predicted"/>
<sequence>EVGRFPVQLFPDSLYLVEHEHNFVRSPLPPSNLNLDPCQGHLGVTGVLVQQHLKLLLQVLHGSSSSKNNFLNLLIS</sequence>
<dbReference type="EMBL" id="JAPTMU010000016">
    <property type="protein sequence ID" value="KAJ4930260.1"/>
    <property type="molecule type" value="Genomic_DNA"/>
</dbReference>
<reference evidence="1" key="1">
    <citation type="submission" date="2022-11" db="EMBL/GenBank/DDBJ databases">
        <title>Chromosome-level genome of Pogonophryne albipinna.</title>
        <authorList>
            <person name="Jo E."/>
        </authorList>
    </citation>
    <scope>NUCLEOTIDE SEQUENCE</scope>
    <source>
        <strain evidence="1">SGF0006</strain>
        <tissue evidence="1">Muscle</tissue>
    </source>
</reference>
<name>A0AAD6AR01_9TELE</name>
<accession>A0AAD6AR01</accession>
<gene>
    <name evidence="1" type="ORF">JOQ06_019266</name>
</gene>
<keyword evidence="2" id="KW-1185">Reference proteome</keyword>
<dbReference type="Proteomes" id="UP001219934">
    <property type="component" value="Unassembled WGS sequence"/>
</dbReference>
<evidence type="ECO:0000313" key="1">
    <source>
        <dbReference type="EMBL" id="KAJ4930260.1"/>
    </source>
</evidence>
<evidence type="ECO:0000313" key="2">
    <source>
        <dbReference type="Proteomes" id="UP001219934"/>
    </source>
</evidence>
<feature type="non-terminal residue" evidence="1">
    <location>
        <position position="1"/>
    </location>
</feature>
<protein>
    <submittedName>
        <fullName evidence="1">Uncharacterized protein</fullName>
    </submittedName>
</protein>
<organism evidence="1 2">
    <name type="scientific">Pogonophryne albipinna</name>
    <dbReference type="NCBI Taxonomy" id="1090488"/>
    <lineage>
        <taxon>Eukaryota</taxon>
        <taxon>Metazoa</taxon>
        <taxon>Chordata</taxon>
        <taxon>Craniata</taxon>
        <taxon>Vertebrata</taxon>
        <taxon>Euteleostomi</taxon>
        <taxon>Actinopterygii</taxon>
        <taxon>Neopterygii</taxon>
        <taxon>Teleostei</taxon>
        <taxon>Neoteleostei</taxon>
        <taxon>Acanthomorphata</taxon>
        <taxon>Eupercaria</taxon>
        <taxon>Perciformes</taxon>
        <taxon>Notothenioidei</taxon>
        <taxon>Pogonophryne</taxon>
    </lineage>
</organism>
<comment type="caution">
    <text evidence="1">The sequence shown here is derived from an EMBL/GenBank/DDBJ whole genome shotgun (WGS) entry which is preliminary data.</text>
</comment>
<dbReference type="AlphaFoldDB" id="A0AAD6AR01"/>